<organism evidence="8">
    <name type="scientific">marine metagenome</name>
    <dbReference type="NCBI Taxonomy" id="408172"/>
    <lineage>
        <taxon>unclassified sequences</taxon>
        <taxon>metagenomes</taxon>
        <taxon>ecological metagenomes</taxon>
    </lineage>
</organism>
<keyword evidence="4" id="KW-0963">Cytoplasm</keyword>
<dbReference type="AlphaFoldDB" id="A0A382UPU0"/>
<dbReference type="PANTHER" id="PTHR11579">
    <property type="entry name" value="PROTEIN-L-ISOASPARTATE O-METHYLTRANSFERASE"/>
    <property type="match status" value="1"/>
</dbReference>
<evidence type="ECO:0000256" key="6">
    <source>
        <dbReference type="ARBA" id="ARBA00022679"/>
    </source>
</evidence>
<comment type="similarity">
    <text evidence="2">Belongs to the methyltransferase superfamily. L-isoaspartyl/D-aspartyl protein methyltransferase family.</text>
</comment>
<evidence type="ECO:0000256" key="3">
    <source>
        <dbReference type="ARBA" id="ARBA00011890"/>
    </source>
</evidence>
<evidence type="ECO:0000256" key="2">
    <source>
        <dbReference type="ARBA" id="ARBA00005369"/>
    </source>
</evidence>
<keyword evidence="5" id="KW-0489">Methyltransferase</keyword>
<reference evidence="8" key="1">
    <citation type="submission" date="2018-05" db="EMBL/GenBank/DDBJ databases">
        <authorList>
            <person name="Lanie J.A."/>
            <person name="Ng W.-L."/>
            <person name="Kazmierczak K.M."/>
            <person name="Andrzejewski T.M."/>
            <person name="Davidsen T.M."/>
            <person name="Wayne K.J."/>
            <person name="Tettelin H."/>
            <person name="Glass J.I."/>
            <person name="Rusch D."/>
            <person name="Podicherti R."/>
            <person name="Tsui H.-C.T."/>
            <person name="Winkler M.E."/>
        </authorList>
    </citation>
    <scope>NUCLEOTIDE SEQUENCE</scope>
</reference>
<dbReference type="EMBL" id="UINC01145537">
    <property type="protein sequence ID" value="SVD35728.1"/>
    <property type="molecule type" value="Genomic_DNA"/>
</dbReference>
<evidence type="ECO:0000256" key="1">
    <source>
        <dbReference type="ARBA" id="ARBA00004496"/>
    </source>
</evidence>
<evidence type="ECO:0000256" key="4">
    <source>
        <dbReference type="ARBA" id="ARBA00022490"/>
    </source>
</evidence>
<gene>
    <name evidence="8" type="ORF">METZ01_LOCUS388582</name>
</gene>
<protein>
    <recommendedName>
        <fullName evidence="3">protein-L-isoaspartate(D-aspartate) O-methyltransferase</fullName>
        <ecNumber evidence="3">2.1.1.77</ecNumber>
    </recommendedName>
</protein>
<accession>A0A382UPU0</accession>
<proteinExistence type="inferred from homology"/>
<dbReference type="GO" id="GO:0032259">
    <property type="term" value="P:methylation"/>
    <property type="evidence" value="ECO:0007669"/>
    <property type="project" value="UniProtKB-KW"/>
</dbReference>
<dbReference type="NCBIfam" id="TIGR00080">
    <property type="entry name" value="pimt"/>
    <property type="match status" value="1"/>
</dbReference>
<dbReference type="CDD" id="cd02440">
    <property type="entry name" value="AdoMet_MTases"/>
    <property type="match status" value="1"/>
</dbReference>
<keyword evidence="6" id="KW-0808">Transferase</keyword>
<name>A0A382UPU0_9ZZZZ</name>
<dbReference type="PANTHER" id="PTHR11579:SF0">
    <property type="entry name" value="PROTEIN-L-ISOASPARTATE(D-ASPARTATE) O-METHYLTRANSFERASE"/>
    <property type="match status" value="1"/>
</dbReference>
<dbReference type="SUPFAM" id="SSF53335">
    <property type="entry name" value="S-adenosyl-L-methionine-dependent methyltransferases"/>
    <property type="match status" value="1"/>
</dbReference>
<evidence type="ECO:0000313" key="8">
    <source>
        <dbReference type="EMBL" id="SVD35728.1"/>
    </source>
</evidence>
<dbReference type="Pfam" id="PF01135">
    <property type="entry name" value="PCMT"/>
    <property type="match status" value="1"/>
</dbReference>
<dbReference type="NCBIfam" id="NF001453">
    <property type="entry name" value="PRK00312.1"/>
    <property type="match status" value="1"/>
</dbReference>
<dbReference type="GO" id="GO:0004719">
    <property type="term" value="F:protein-L-isoaspartate (D-aspartate) O-methyltransferase activity"/>
    <property type="evidence" value="ECO:0007669"/>
    <property type="project" value="UniProtKB-EC"/>
</dbReference>
<dbReference type="Gene3D" id="3.40.50.150">
    <property type="entry name" value="Vaccinia Virus protein VP39"/>
    <property type="match status" value="1"/>
</dbReference>
<dbReference type="GO" id="GO:0005737">
    <property type="term" value="C:cytoplasm"/>
    <property type="evidence" value="ECO:0007669"/>
    <property type="project" value="UniProtKB-SubCell"/>
</dbReference>
<dbReference type="InterPro" id="IPR029063">
    <property type="entry name" value="SAM-dependent_MTases_sf"/>
</dbReference>
<comment type="subcellular location">
    <subcellularLocation>
        <location evidence="1">Cytoplasm</location>
    </subcellularLocation>
</comment>
<dbReference type="FunFam" id="3.40.50.150:FF:000010">
    <property type="entry name" value="Protein-L-isoaspartate O-methyltransferase"/>
    <property type="match status" value="1"/>
</dbReference>
<evidence type="ECO:0000256" key="7">
    <source>
        <dbReference type="ARBA" id="ARBA00022691"/>
    </source>
</evidence>
<dbReference type="InterPro" id="IPR000682">
    <property type="entry name" value="PCMT"/>
</dbReference>
<sequence>MHFFNKNNDDLVEELKEKGIADKNILNSIKKVPRELFVNKLSIQLAYENMPLPVECGQTISQPYVVAYMIDCLKLKKTDKVLEIGTGTGYQTAIISHLCQKIYTIEIFDKLFHQAKININKLKIRNVIHKHDNGINGWGEEILFDAIIISAASEEIPSKILKNLKNYGNLIIPKKYPFDNQKLILIKKTGKNSFDQKELFDVKFVPLLNKNIDIDRADSHEK</sequence>
<evidence type="ECO:0000256" key="5">
    <source>
        <dbReference type="ARBA" id="ARBA00022603"/>
    </source>
</evidence>
<keyword evidence="7" id="KW-0949">S-adenosyl-L-methionine</keyword>
<dbReference type="EC" id="2.1.1.77" evidence="3"/>